<feature type="transmembrane region" description="Helical" evidence="5">
    <location>
        <begin position="344"/>
        <end position="370"/>
    </location>
</feature>
<comment type="caution">
    <text evidence="7">The sequence shown here is derived from an EMBL/GenBank/DDBJ whole genome shotgun (WGS) entry which is preliminary data.</text>
</comment>
<feature type="transmembrane region" description="Helical" evidence="5">
    <location>
        <begin position="158"/>
        <end position="180"/>
    </location>
</feature>
<keyword evidence="2 5" id="KW-0812">Transmembrane</keyword>
<dbReference type="Gene3D" id="1.20.1250.20">
    <property type="entry name" value="MFS general substrate transporter like domains"/>
    <property type="match status" value="1"/>
</dbReference>
<dbReference type="InterPro" id="IPR036259">
    <property type="entry name" value="MFS_trans_sf"/>
</dbReference>
<evidence type="ECO:0000256" key="3">
    <source>
        <dbReference type="ARBA" id="ARBA00022989"/>
    </source>
</evidence>
<comment type="subcellular location">
    <subcellularLocation>
        <location evidence="1">Cell membrane</location>
        <topology evidence="1">Multi-pass membrane protein</topology>
    </subcellularLocation>
</comment>
<dbReference type="EMBL" id="JBHUCM010000008">
    <property type="protein sequence ID" value="MFD1537154.1"/>
    <property type="molecule type" value="Genomic_DNA"/>
</dbReference>
<feature type="transmembrane region" description="Helical" evidence="5">
    <location>
        <begin position="391"/>
        <end position="413"/>
    </location>
</feature>
<feature type="domain" description="Major facilitator superfamily (MFS) profile" evidence="6">
    <location>
        <begin position="5"/>
        <end position="444"/>
    </location>
</feature>
<feature type="transmembrane region" description="Helical" evidence="5">
    <location>
        <begin position="47"/>
        <end position="64"/>
    </location>
</feature>
<feature type="transmembrane region" description="Helical" evidence="5">
    <location>
        <begin position="256"/>
        <end position="279"/>
    </location>
</feature>
<gene>
    <name evidence="7" type="ORF">ACFSJ0_08925</name>
</gene>
<feature type="transmembrane region" description="Helical" evidence="5">
    <location>
        <begin position="219"/>
        <end position="235"/>
    </location>
</feature>
<evidence type="ECO:0000259" key="6">
    <source>
        <dbReference type="PROSITE" id="PS50850"/>
    </source>
</evidence>
<keyword evidence="4 5" id="KW-0472">Membrane</keyword>
<dbReference type="PANTHER" id="PTHR42718:SF42">
    <property type="entry name" value="EXPORT PROTEIN"/>
    <property type="match status" value="1"/>
</dbReference>
<organism evidence="7 8">
    <name type="scientific">Nonomuraea guangzhouensis</name>
    <dbReference type="NCBI Taxonomy" id="1291555"/>
    <lineage>
        <taxon>Bacteria</taxon>
        <taxon>Bacillati</taxon>
        <taxon>Actinomycetota</taxon>
        <taxon>Actinomycetes</taxon>
        <taxon>Streptosporangiales</taxon>
        <taxon>Streptosporangiaceae</taxon>
        <taxon>Nonomuraea</taxon>
    </lineage>
</organism>
<feature type="transmembrane region" description="Helical" evidence="5">
    <location>
        <begin position="419"/>
        <end position="439"/>
    </location>
</feature>
<evidence type="ECO:0000313" key="8">
    <source>
        <dbReference type="Proteomes" id="UP001597097"/>
    </source>
</evidence>
<feature type="transmembrane region" description="Helical" evidence="5">
    <location>
        <begin position="192"/>
        <end position="213"/>
    </location>
</feature>
<feature type="transmembrane region" description="Helical" evidence="5">
    <location>
        <begin position="5"/>
        <end position="27"/>
    </location>
</feature>
<evidence type="ECO:0000256" key="5">
    <source>
        <dbReference type="SAM" id="Phobius"/>
    </source>
</evidence>
<proteinExistence type="predicted"/>
<feature type="transmembrane region" description="Helical" evidence="5">
    <location>
        <begin position="285"/>
        <end position="307"/>
    </location>
</feature>
<dbReference type="SUPFAM" id="SSF103473">
    <property type="entry name" value="MFS general substrate transporter"/>
    <property type="match status" value="1"/>
</dbReference>
<dbReference type="PROSITE" id="PS50850">
    <property type="entry name" value="MFS"/>
    <property type="match status" value="1"/>
</dbReference>
<accession>A0ABW4G332</accession>
<sequence length="449" mass="45454">MKRNVLIVMCAGLFVVLLDVTIVNVALPSIAADRHAGLADLQWVVDGYQIALAGLLLTGGTLGDRFGHRRVVLAGFALFGVASAGCALAPGVGALVAARAVQGVGAALLLPGTLAVITRTFPGGKERARAIGVWAAVGSAALPAGPLLGGVLVQTFGWPAIFAINVPLIVVIFVAVLRVAPADVPEPRPVDLPSTVTGAGTLLVLTYAVIEAGREGPDWRLFALAAALLAAFVLIEKRRESPMLPLGLLRRPSIAVGTIGSAIMNFGINGMMLLITLYLQGVLRLSPMTAGAALLPLFAPLALLSAPFGRLVARHGPRLVMLAGLVTLAVGMGLLLLVRAASPYLVLLPALTVIGLGAALLTPSVVALAMSDPPPGREGLVSAINNTARQAGGAIGVAVFGALAGTPGGPRFIGGLHGAAALAGAAYLGVTALTLTVGLTTRHHDKTLV</sequence>
<protein>
    <submittedName>
        <fullName evidence="7">MFS transporter</fullName>
    </submittedName>
</protein>
<evidence type="ECO:0000256" key="1">
    <source>
        <dbReference type="ARBA" id="ARBA00004651"/>
    </source>
</evidence>
<dbReference type="InterPro" id="IPR020846">
    <property type="entry name" value="MFS_dom"/>
</dbReference>
<reference evidence="8" key="1">
    <citation type="journal article" date="2019" name="Int. J. Syst. Evol. Microbiol.">
        <title>The Global Catalogue of Microorganisms (GCM) 10K type strain sequencing project: providing services to taxonomists for standard genome sequencing and annotation.</title>
        <authorList>
            <consortium name="The Broad Institute Genomics Platform"/>
            <consortium name="The Broad Institute Genome Sequencing Center for Infectious Disease"/>
            <person name="Wu L."/>
            <person name="Ma J."/>
        </authorList>
    </citation>
    <scope>NUCLEOTIDE SEQUENCE [LARGE SCALE GENOMIC DNA]</scope>
    <source>
        <strain evidence="8">CGMCC 1.15399</strain>
    </source>
</reference>
<feature type="transmembrane region" description="Helical" evidence="5">
    <location>
        <begin position="130"/>
        <end position="152"/>
    </location>
</feature>
<dbReference type="CDD" id="cd17321">
    <property type="entry name" value="MFS_MMR_MDR_like"/>
    <property type="match status" value="1"/>
</dbReference>
<keyword evidence="3 5" id="KW-1133">Transmembrane helix</keyword>
<evidence type="ECO:0000256" key="2">
    <source>
        <dbReference type="ARBA" id="ARBA00022692"/>
    </source>
</evidence>
<dbReference type="InterPro" id="IPR011701">
    <property type="entry name" value="MFS"/>
</dbReference>
<keyword evidence="8" id="KW-1185">Reference proteome</keyword>
<dbReference type="Proteomes" id="UP001597097">
    <property type="component" value="Unassembled WGS sequence"/>
</dbReference>
<dbReference type="Gene3D" id="1.20.1720.10">
    <property type="entry name" value="Multidrug resistance protein D"/>
    <property type="match status" value="1"/>
</dbReference>
<dbReference type="Pfam" id="PF07690">
    <property type="entry name" value="MFS_1"/>
    <property type="match status" value="1"/>
</dbReference>
<feature type="transmembrane region" description="Helical" evidence="5">
    <location>
        <begin position="71"/>
        <end position="90"/>
    </location>
</feature>
<evidence type="ECO:0000313" key="7">
    <source>
        <dbReference type="EMBL" id="MFD1537154.1"/>
    </source>
</evidence>
<feature type="transmembrane region" description="Helical" evidence="5">
    <location>
        <begin position="96"/>
        <end position="118"/>
    </location>
</feature>
<feature type="transmembrane region" description="Helical" evidence="5">
    <location>
        <begin position="319"/>
        <end position="338"/>
    </location>
</feature>
<dbReference type="RefSeq" id="WP_246654933.1">
    <property type="nucleotide sequence ID" value="NZ_JAHKRM010000059.1"/>
</dbReference>
<dbReference type="PANTHER" id="PTHR42718">
    <property type="entry name" value="MAJOR FACILITATOR SUPERFAMILY MULTIDRUG TRANSPORTER MFSC"/>
    <property type="match status" value="1"/>
</dbReference>
<evidence type="ECO:0000256" key="4">
    <source>
        <dbReference type="ARBA" id="ARBA00023136"/>
    </source>
</evidence>
<name>A0ABW4G332_9ACTN</name>